<evidence type="ECO:0000256" key="3">
    <source>
        <dbReference type="ARBA" id="ARBA00007572"/>
    </source>
</evidence>
<evidence type="ECO:0000256" key="1">
    <source>
        <dbReference type="ARBA" id="ARBA00001946"/>
    </source>
</evidence>
<evidence type="ECO:0000256" key="7">
    <source>
        <dbReference type="ARBA" id="ARBA00022741"/>
    </source>
</evidence>
<keyword evidence="20" id="KW-1185">Reference proteome</keyword>
<keyword evidence="6" id="KW-0677">Repeat</keyword>
<evidence type="ECO:0000256" key="16">
    <source>
        <dbReference type="RuleBase" id="RU004196"/>
    </source>
</evidence>
<protein>
    <recommendedName>
        <fullName evidence="15">DNA ligase</fullName>
        <ecNumber evidence="15">6.5.1.1</ecNumber>
    </recommendedName>
</protein>
<evidence type="ECO:0000256" key="8">
    <source>
        <dbReference type="ARBA" id="ARBA00022763"/>
    </source>
</evidence>
<evidence type="ECO:0000256" key="9">
    <source>
        <dbReference type="ARBA" id="ARBA00022840"/>
    </source>
</evidence>
<dbReference type="Pfam" id="PF00533">
    <property type="entry name" value="BRCT"/>
    <property type="match status" value="1"/>
</dbReference>
<comment type="subcellular location">
    <subcellularLocation>
        <location evidence="2">Nucleus</location>
    </subcellularLocation>
</comment>
<dbReference type="InterPro" id="IPR036599">
    <property type="entry name" value="DNA_ligase_N_sf"/>
</dbReference>
<evidence type="ECO:0000256" key="13">
    <source>
        <dbReference type="ARBA" id="ARBA00023242"/>
    </source>
</evidence>
<dbReference type="InterPro" id="IPR012309">
    <property type="entry name" value="DNA_ligase_ATP-dep_C"/>
</dbReference>
<evidence type="ECO:0000256" key="4">
    <source>
        <dbReference type="ARBA" id="ARBA00022598"/>
    </source>
</evidence>
<keyword evidence="8 15" id="KW-0227">DNA damage</keyword>
<feature type="domain" description="BRCT" evidence="18">
    <location>
        <begin position="837"/>
        <end position="915"/>
    </location>
</feature>
<evidence type="ECO:0000313" key="19">
    <source>
        <dbReference type="EMBL" id="KAF0290207.1"/>
    </source>
</evidence>
<dbReference type="GO" id="GO:0005958">
    <property type="term" value="C:DNA-dependent protein kinase-DNA ligase 4 complex"/>
    <property type="evidence" value="ECO:0007669"/>
    <property type="project" value="TreeGrafter"/>
</dbReference>
<evidence type="ECO:0000256" key="15">
    <source>
        <dbReference type="RuleBase" id="RU000617"/>
    </source>
</evidence>
<dbReference type="GO" id="GO:0046872">
    <property type="term" value="F:metal ion binding"/>
    <property type="evidence" value="ECO:0007669"/>
    <property type="project" value="UniProtKB-KW"/>
</dbReference>
<evidence type="ECO:0000256" key="12">
    <source>
        <dbReference type="ARBA" id="ARBA00023204"/>
    </source>
</evidence>
<organism evidence="19 20">
    <name type="scientific">Amphibalanus amphitrite</name>
    <name type="common">Striped barnacle</name>
    <name type="synonym">Balanus amphitrite</name>
    <dbReference type="NCBI Taxonomy" id="1232801"/>
    <lineage>
        <taxon>Eukaryota</taxon>
        <taxon>Metazoa</taxon>
        <taxon>Ecdysozoa</taxon>
        <taxon>Arthropoda</taxon>
        <taxon>Crustacea</taxon>
        <taxon>Multicrustacea</taxon>
        <taxon>Cirripedia</taxon>
        <taxon>Thoracica</taxon>
        <taxon>Thoracicalcarea</taxon>
        <taxon>Balanomorpha</taxon>
        <taxon>Balanoidea</taxon>
        <taxon>Balanidae</taxon>
        <taxon>Amphibalaninae</taxon>
        <taxon>Amphibalanus</taxon>
    </lineage>
</organism>
<keyword evidence="7 15" id="KW-0547">Nucleotide-binding</keyword>
<dbReference type="EC" id="6.5.1.1" evidence="15"/>
<dbReference type="InterPro" id="IPR012308">
    <property type="entry name" value="DNA_ligase_ATP-dep_N"/>
</dbReference>
<feature type="domain" description="ATP-dependent DNA ligase family profile" evidence="17">
    <location>
        <begin position="355"/>
        <end position="480"/>
    </location>
</feature>
<dbReference type="InterPro" id="IPR000977">
    <property type="entry name" value="DNA_ligase_ATP-dep"/>
</dbReference>
<dbReference type="EMBL" id="VIIS01001973">
    <property type="protein sequence ID" value="KAF0290207.1"/>
    <property type="molecule type" value="Genomic_DNA"/>
</dbReference>
<evidence type="ECO:0000313" key="20">
    <source>
        <dbReference type="Proteomes" id="UP000440578"/>
    </source>
</evidence>
<dbReference type="Proteomes" id="UP000440578">
    <property type="component" value="Unassembled WGS sequence"/>
</dbReference>
<dbReference type="Gene3D" id="3.40.50.10190">
    <property type="entry name" value="BRCT domain"/>
    <property type="match status" value="2"/>
</dbReference>
<dbReference type="GO" id="GO:0006297">
    <property type="term" value="P:nucleotide-excision repair, DNA gap filling"/>
    <property type="evidence" value="ECO:0007669"/>
    <property type="project" value="TreeGrafter"/>
</dbReference>
<keyword evidence="4 15" id="KW-0436">Ligase</keyword>
<keyword evidence="13" id="KW-0539">Nucleus</keyword>
<evidence type="ECO:0000256" key="2">
    <source>
        <dbReference type="ARBA" id="ARBA00004123"/>
    </source>
</evidence>
<dbReference type="GO" id="GO:0006310">
    <property type="term" value="P:DNA recombination"/>
    <property type="evidence" value="ECO:0007669"/>
    <property type="project" value="UniProtKB-KW"/>
</dbReference>
<dbReference type="SUPFAM" id="SSF56091">
    <property type="entry name" value="DNA ligase/mRNA capping enzyme, catalytic domain"/>
    <property type="match status" value="1"/>
</dbReference>
<evidence type="ECO:0000259" key="18">
    <source>
        <dbReference type="PROSITE" id="PS50172"/>
    </source>
</evidence>
<dbReference type="Pfam" id="PF01068">
    <property type="entry name" value="DNA_ligase_A_M"/>
    <property type="match status" value="1"/>
</dbReference>
<keyword evidence="11 15" id="KW-0233">DNA recombination</keyword>
<dbReference type="CDD" id="cd07903">
    <property type="entry name" value="Adenylation_DNA_ligase_IV"/>
    <property type="match status" value="1"/>
</dbReference>
<comment type="cofactor">
    <cofactor evidence="1">
        <name>Mg(2+)</name>
        <dbReference type="ChEBI" id="CHEBI:18420"/>
    </cofactor>
</comment>
<evidence type="ECO:0000256" key="14">
    <source>
        <dbReference type="ARBA" id="ARBA00034003"/>
    </source>
</evidence>
<dbReference type="AlphaFoldDB" id="A0A6A4V1R5"/>
<keyword evidence="10" id="KW-0460">Magnesium</keyword>
<feature type="domain" description="BRCT" evidence="18">
    <location>
        <begin position="661"/>
        <end position="750"/>
    </location>
</feature>
<dbReference type="GO" id="GO:0003910">
    <property type="term" value="F:DNA ligase (ATP) activity"/>
    <property type="evidence" value="ECO:0007669"/>
    <property type="project" value="UniProtKB-EC"/>
</dbReference>
<gene>
    <name evidence="19" type="primary">LIG4_0</name>
    <name evidence="19" type="ORF">FJT64_011583</name>
</gene>
<dbReference type="SMART" id="SM00292">
    <property type="entry name" value="BRCT"/>
    <property type="match status" value="2"/>
</dbReference>
<dbReference type="GO" id="GO:0005524">
    <property type="term" value="F:ATP binding"/>
    <property type="evidence" value="ECO:0007669"/>
    <property type="project" value="UniProtKB-KW"/>
</dbReference>
<dbReference type="Pfam" id="PF04675">
    <property type="entry name" value="DNA_ligase_A_N"/>
    <property type="match status" value="1"/>
</dbReference>
<dbReference type="SUPFAM" id="SSF52113">
    <property type="entry name" value="BRCT domain"/>
    <property type="match status" value="2"/>
</dbReference>
<comment type="caution">
    <text evidence="19">The sequence shown here is derived from an EMBL/GenBank/DDBJ whole genome shotgun (WGS) entry which is preliminary data.</text>
</comment>
<evidence type="ECO:0000259" key="17">
    <source>
        <dbReference type="PROSITE" id="PS50160"/>
    </source>
</evidence>
<sequence>MSLSLAADRVPFGDFCTLCERLAGAPSKPRRLEVWRRFLARYRPQVLPSGGDSAFTLLRLLLPDRDRERGPYGAKHHRLAELYLAALGLPRASAAGQQLLRYRADGGHQHGAGDFGETLQHVLLHRCPQQDSGWSMQRVDDTLSRLAEMNRTNDRPGMQETMQQLVRTLSAREHKWLARIILKEMHLGLDANSLLREFHPDALDHWAVASCLRRLAAELRDPQQRLGRAQISLFNAFRPMLSERSGLERIDQQMKTKPFFVEPKHDGERVQLHKDGDRYMFFSRGGFDFTASYGGSPSAGSLVPHIHGQFPDSVRSCILDGEMLVWNDRERAVIVKAEAPDVKKLKPGGRVWPMFVPFDLVYLNGEVLTERPLSERLEKLKCVFRPLDGRLDVTTRLEVSTTEEVVEALNAAIDRQEEGLVLKDPQSLYRPNARRAGWVKVKPDYVDSLVDDLDLLIIGGYYGGGARRGTVCQFLLGAAEPAERDSEQPQLFLSAGTVSSGLTSQQLLQLQQQLMPHFRRTSRSGQPPPGLRWAAEKPDLWIEPCHSQILQVKATELVESSRHAAGLVPRFARVVAVRADKPWHQCVTTAELRQLRQRAGGKLATAHLQARPEDGEETDGETRIVELKGVPRRAPAAGRAGARPPAVAAHLRPTDLSGLPAESALLRDKQICVMTCHRLSDKAELERLVHQYGGSLTQNPTERTWCVIADRVTVKERSVVRSGRYDVVRSRWLRRLAAAGRLVPFAPSELLHATEATRRDTALHFDPFGDSYSEDVTEPQLKELLDAMRSEPAPAEPPSELLHRLAAGGAPPFWTLAGCRCFLAAPLHGATVAGLTVRLHGGRLSGALDGRVTHVVVAAAAAAAPSDPDTDREARLGALREENRQRARKFHLVSERWVEECARRGQRAEERAFPP</sequence>
<dbReference type="GO" id="GO:0032807">
    <property type="term" value="C:DNA ligase IV complex"/>
    <property type="evidence" value="ECO:0007669"/>
    <property type="project" value="TreeGrafter"/>
</dbReference>
<reference evidence="19 20" key="1">
    <citation type="submission" date="2019-07" db="EMBL/GenBank/DDBJ databases">
        <title>Draft genome assembly of a fouling barnacle, Amphibalanus amphitrite (Darwin, 1854): The first reference genome for Thecostraca.</title>
        <authorList>
            <person name="Kim W."/>
        </authorList>
    </citation>
    <scope>NUCLEOTIDE SEQUENCE [LARGE SCALE GENOMIC DNA]</scope>
    <source>
        <strain evidence="19">SNU_AA5</strain>
        <tissue evidence="19">Soma without cirri and trophi</tissue>
    </source>
</reference>
<evidence type="ECO:0000256" key="5">
    <source>
        <dbReference type="ARBA" id="ARBA00022723"/>
    </source>
</evidence>
<dbReference type="PANTHER" id="PTHR45997:SF1">
    <property type="entry name" value="DNA LIGASE 4"/>
    <property type="match status" value="1"/>
</dbReference>
<dbReference type="InterPro" id="IPR012340">
    <property type="entry name" value="NA-bd_OB-fold"/>
</dbReference>
<dbReference type="PROSITE" id="PS50172">
    <property type="entry name" value="BRCT"/>
    <property type="match status" value="2"/>
</dbReference>
<dbReference type="InterPro" id="IPR036420">
    <property type="entry name" value="BRCT_dom_sf"/>
</dbReference>
<dbReference type="PROSITE" id="PS50160">
    <property type="entry name" value="DNA_LIGASE_A3"/>
    <property type="match status" value="1"/>
</dbReference>
<dbReference type="Gene3D" id="3.30.470.30">
    <property type="entry name" value="DNA ligase/mRNA capping enzyme"/>
    <property type="match status" value="1"/>
</dbReference>
<comment type="similarity">
    <text evidence="3 16">Belongs to the ATP-dependent DNA ligase family.</text>
</comment>
<dbReference type="PROSITE" id="PS00697">
    <property type="entry name" value="DNA_LIGASE_A1"/>
    <property type="match status" value="1"/>
</dbReference>
<dbReference type="InterPro" id="IPR044125">
    <property type="entry name" value="Adenylation_DNA_ligase_IV"/>
</dbReference>
<dbReference type="InterPro" id="IPR001357">
    <property type="entry name" value="BRCT_dom"/>
</dbReference>
<name>A0A6A4V1R5_AMPAM</name>
<proteinExistence type="inferred from homology"/>
<dbReference type="Gene3D" id="1.10.3260.10">
    <property type="entry name" value="DNA ligase, ATP-dependent, N-terminal domain"/>
    <property type="match status" value="1"/>
</dbReference>
<dbReference type="GO" id="GO:0071897">
    <property type="term" value="P:DNA biosynthetic process"/>
    <property type="evidence" value="ECO:0007669"/>
    <property type="project" value="InterPro"/>
</dbReference>
<dbReference type="OrthoDB" id="151490at2759"/>
<keyword evidence="12 15" id="KW-0234">DNA repair</keyword>
<dbReference type="GO" id="GO:0003677">
    <property type="term" value="F:DNA binding"/>
    <property type="evidence" value="ECO:0007669"/>
    <property type="project" value="InterPro"/>
</dbReference>
<evidence type="ECO:0000256" key="11">
    <source>
        <dbReference type="ARBA" id="ARBA00023172"/>
    </source>
</evidence>
<comment type="catalytic activity">
    <reaction evidence="14 15">
        <text>ATP + (deoxyribonucleotide)n-3'-hydroxyl + 5'-phospho-(deoxyribonucleotide)m = (deoxyribonucleotide)n+m + AMP + diphosphate.</text>
        <dbReference type="EC" id="6.5.1.1"/>
    </reaction>
</comment>
<keyword evidence="9 15" id="KW-0067">ATP-binding</keyword>
<keyword evidence="5" id="KW-0479">Metal-binding</keyword>
<dbReference type="NCBIfam" id="TIGR00574">
    <property type="entry name" value="dnl1"/>
    <property type="match status" value="1"/>
</dbReference>
<dbReference type="Gene3D" id="2.40.50.140">
    <property type="entry name" value="Nucleic acid-binding proteins"/>
    <property type="match status" value="1"/>
</dbReference>
<dbReference type="InterPro" id="IPR016059">
    <property type="entry name" value="DNA_ligase_ATP-dep_CS"/>
</dbReference>
<dbReference type="GO" id="GO:0006303">
    <property type="term" value="P:double-strand break repair via nonhomologous end joining"/>
    <property type="evidence" value="ECO:0007669"/>
    <property type="project" value="TreeGrafter"/>
</dbReference>
<dbReference type="PANTHER" id="PTHR45997">
    <property type="entry name" value="DNA LIGASE 4"/>
    <property type="match status" value="1"/>
</dbReference>
<accession>A0A6A4V1R5</accession>
<dbReference type="SUPFAM" id="SSF50249">
    <property type="entry name" value="Nucleic acid-binding proteins"/>
    <property type="match status" value="1"/>
</dbReference>
<dbReference type="Pfam" id="PF04679">
    <property type="entry name" value="DNA_ligase_A_C"/>
    <property type="match status" value="1"/>
</dbReference>
<dbReference type="InterPro" id="IPR029710">
    <property type="entry name" value="LIG4"/>
</dbReference>
<dbReference type="InterPro" id="IPR012310">
    <property type="entry name" value="DNA_ligase_ATP-dep_cent"/>
</dbReference>
<evidence type="ECO:0000256" key="10">
    <source>
        <dbReference type="ARBA" id="ARBA00022842"/>
    </source>
</evidence>
<evidence type="ECO:0000256" key="6">
    <source>
        <dbReference type="ARBA" id="ARBA00022737"/>
    </source>
</evidence>